<dbReference type="Proteomes" id="UP000282876">
    <property type="component" value="Unassembled WGS sequence"/>
</dbReference>
<comment type="caution">
    <text evidence="1">The sequence shown here is derived from an EMBL/GenBank/DDBJ whole genome shotgun (WGS) entry which is preliminary data.</text>
</comment>
<keyword evidence="2" id="KW-1185">Reference proteome</keyword>
<protein>
    <submittedName>
        <fullName evidence="1">Uncharacterized protein</fullName>
    </submittedName>
</protein>
<evidence type="ECO:0000313" key="2">
    <source>
        <dbReference type="Proteomes" id="UP000282876"/>
    </source>
</evidence>
<organism evidence="1 2">
    <name type="scientific">Tubulinosema ratisbonensis</name>
    <dbReference type="NCBI Taxonomy" id="291195"/>
    <lineage>
        <taxon>Eukaryota</taxon>
        <taxon>Fungi</taxon>
        <taxon>Fungi incertae sedis</taxon>
        <taxon>Microsporidia</taxon>
        <taxon>Tubulinosematoidea</taxon>
        <taxon>Tubulinosematidae</taxon>
        <taxon>Tubulinosema</taxon>
    </lineage>
</organism>
<gene>
    <name evidence="1" type="ORF">TUBRATIS_19900</name>
</gene>
<sequence>MSDKRESNLNNKINKETSPKIYAKLCNENELIEIKSFYYIHFNFDLVYEHNEAQWYLTAKTKIKLNDFLVCKNKRVPLETYSQISFHERNLVNQDSFHKILIQKKRRKTLIFEDFIIQ</sequence>
<evidence type="ECO:0000313" key="1">
    <source>
        <dbReference type="EMBL" id="RVD91557.1"/>
    </source>
</evidence>
<proteinExistence type="predicted"/>
<dbReference type="AlphaFoldDB" id="A0A437AKE8"/>
<dbReference type="VEuPathDB" id="MicrosporidiaDB:TUBRATIS_19900"/>
<name>A0A437AKE8_9MICR</name>
<dbReference type="EMBL" id="RCSS01000483">
    <property type="protein sequence ID" value="RVD91557.1"/>
    <property type="molecule type" value="Genomic_DNA"/>
</dbReference>
<accession>A0A437AKE8</accession>
<reference evidence="1 2" key="1">
    <citation type="submission" date="2018-10" db="EMBL/GenBank/DDBJ databases">
        <title>Draft genome sequence of the microsporidian Tubulinosema ratisbonensis.</title>
        <authorList>
            <person name="Polonais V."/>
            <person name="Peyretaillade E."/>
            <person name="Niehus S."/>
            <person name="Wawrzyniak I."/>
            <person name="Franchet A."/>
            <person name="Gaspin C."/>
            <person name="Reichstadt M."/>
            <person name="Belser C."/>
            <person name="Labadie K."/>
            <person name="Delbac F."/>
            <person name="Ferrandon D."/>
        </authorList>
    </citation>
    <scope>NUCLEOTIDE SEQUENCE [LARGE SCALE GENOMIC DNA]</scope>
    <source>
        <strain evidence="1 2">Franzen</strain>
    </source>
</reference>